<dbReference type="GO" id="GO:0030620">
    <property type="term" value="F:U2 snRNA binding"/>
    <property type="evidence" value="ECO:0007669"/>
    <property type="project" value="InterPro"/>
</dbReference>
<keyword evidence="3" id="KW-0677">Repeat</keyword>
<comment type="caution">
    <text evidence="7">The sequence shown here is derived from an EMBL/GenBank/DDBJ whole genome shotgun (WGS) entry which is preliminary data.</text>
</comment>
<dbReference type="Proteomes" id="UP000761534">
    <property type="component" value="Unassembled WGS sequence"/>
</dbReference>
<organism evidence="7 8">
    <name type="scientific">Trichomonascus ciferrii</name>
    <dbReference type="NCBI Taxonomy" id="44093"/>
    <lineage>
        <taxon>Eukaryota</taxon>
        <taxon>Fungi</taxon>
        <taxon>Dikarya</taxon>
        <taxon>Ascomycota</taxon>
        <taxon>Saccharomycotina</taxon>
        <taxon>Dipodascomycetes</taxon>
        <taxon>Dipodascales</taxon>
        <taxon>Trichomonascaceae</taxon>
        <taxon>Trichomonascus</taxon>
        <taxon>Trichomonascus ciferrii complex</taxon>
    </lineage>
</organism>
<dbReference type="OrthoDB" id="433501at2759"/>
<dbReference type="VEuPathDB" id="FungiDB:TRICI_003169"/>
<comment type="subcellular location">
    <subcellularLocation>
        <location evidence="1">Nucleus</location>
    </subcellularLocation>
</comment>
<comment type="similarity">
    <text evidence="5">Belongs to the U2 small nuclear ribonucleoprotein A family.</text>
</comment>
<dbReference type="Gene3D" id="3.80.10.10">
    <property type="entry name" value="Ribonuclease Inhibitor"/>
    <property type="match status" value="1"/>
</dbReference>
<evidence type="ECO:0000256" key="4">
    <source>
        <dbReference type="ARBA" id="ARBA00023242"/>
    </source>
</evidence>
<evidence type="ECO:0000256" key="1">
    <source>
        <dbReference type="ARBA" id="ARBA00004123"/>
    </source>
</evidence>
<name>A0A642V3W9_9ASCO</name>
<dbReference type="InterPro" id="IPR001611">
    <property type="entry name" value="Leu-rich_rpt"/>
</dbReference>
<dbReference type="InterPro" id="IPR032675">
    <property type="entry name" value="LRR_dom_sf"/>
</dbReference>
<keyword evidence="4" id="KW-0539">Nucleus</keyword>
<evidence type="ECO:0000256" key="6">
    <source>
        <dbReference type="ARBA" id="ARBA00024238"/>
    </source>
</evidence>
<reference evidence="7" key="1">
    <citation type="journal article" date="2019" name="G3 (Bethesda)">
        <title>Genome Assemblies of Two Rare Opportunistic Yeast Pathogens: Diutina rugosa (syn. Candida rugosa) and Trichomonascus ciferrii (syn. Candida ciferrii).</title>
        <authorList>
            <person name="Mixao V."/>
            <person name="Saus E."/>
            <person name="Hansen A.P."/>
            <person name="Lass-Florl C."/>
            <person name="Gabaldon T."/>
        </authorList>
    </citation>
    <scope>NUCLEOTIDE SEQUENCE</scope>
    <source>
        <strain evidence="7">CBS 4856</strain>
    </source>
</reference>
<dbReference type="EMBL" id="SWFS01000223">
    <property type="protein sequence ID" value="KAA8913565.1"/>
    <property type="molecule type" value="Genomic_DNA"/>
</dbReference>
<keyword evidence="8" id="KW-1185">Reference proteome</keyword>
<dbReference type="Pfam" id="PF14580">
    <property type="entry name" value="LRR_9"/>
    <property type="match status" value="1"/>
</dbReference>
<dbReference type="AlphaFoldDB" id="A0A642V3W9"/>
<evidence type="ECO:0000313" key="8">
    <source>
        <dbReference type="Proteomes" id="UP000761534"/>
    </source>
</evidence>
<accession>A0A642V3W9</accession>
<sequence>MKLSPDLLFSVPTYINPMHQRELLLRGHKIPVIENLGVTKDLNESIDLTDNDIRVLGNFPRLLKLKTLLISKNRISHIQPDLSESLPNIENLVLSSNQLSQLSDIDPISGFTKLTHLSLIDNPVVNLDYYRLYVVWRNPSIRVLDFVKVKDAERSRAKELFGPSMDQPTSLATQIMGSKSKTIQSTAEKQASRQLTEEEKENIRQKLKVATSLEEVEKLHQALRTGVLS</sequence>
<dbReference type="GO" id="GO:0005686">
    <property type="term" value="C:U2 snRNP"/>
    <property type="evidence" value="ECO:0007669"/>
    <property type="project" value="TreeGrafter"/>
</dbReference>
<dbReference type="PANTHER" id="PTHR10552">
    <property type="entry name" value="U2 SMALL NUCLEAR RIBONUCLEOPROTEIN A"/>
    <property type="match status" value="1"/>
</dbReference>
<dbReference type="GO" id="GO:0000398">
    <property type="term" value="P:mRNA splicing, via spliceosome"/>
    <property type="evidence" value="ECO:0007669"/>
    <property type="project" value="InterPro"/>
</dbReference>
<evidence type="ECO:0000256" key="3">
    <source>
        <dbReference type="ARBA" id="ARBA00022737"/>
    </source>
</evidence>
<dbReference type="PROSITE" id="PS51450">
    <property type="entry name" value="LRR"/>
    <property type="match status" value="2"/>
</dbReference>
<dbReference type="InterPro" id="IPR044640">
    <property type="entry name" value="RU2A"/>
</dbReference>
<protein>
    <recommendedName>
        <fullName evidence="6">U2 small nuclear ribonucleoprotein A'</fullName>
    </recommendedName>
</protein>
<keyword evidence="2" id="KW-0433">Leucine-rich repeat</keyword>
<dbReference type="FunFam" id="3.80.10.10:FF:000026">
    <property type="entry name" value="U2 small nuclear ribonucleoprotein A"/>
    <property type="match status" value="1"/>
</dbReference>
<evidence type="ECO:0000256" key="2">
    <source>
        <dbReference type="ARBA" id="ARBA00022614"/>
    </source>
</evidence>
<dbReference type="SUPFAM" id="SSF52058">
    <property type="entry name" value="L domain-like"/>
    <property type="match status" value="1"/>
</dbReference>
<gene>
    <name evidence="7" type="ORF">TRICI_003169</name>
</gene>
<proteinExistence type="inferred from homology"/>
<dbReference type="PANTHER" id="PTHR10552:SF6">
    <property type="entry name" value="U2 SMALL NUCLEAR RIBONUCLEOPROTEIN A"/>
    <property type="match status" value="1"/>
</dbReference>
<evidence type="ECO:0000313" key="7">
    <source>
        <dbReference type="EMBL" id="KAA8913565.1"/>
    </source>
</evidence>
<evidence type="ECO:0000256" key="5">
    <source>
        <dbReference type="ARBA" id="ARBA00024196"/>
    </source>
</evidence>